<dbReference type="PANTHER" id="PTHR36503">
    <property type="entry name" value="BLR2520 PROTEIN"/>
    <property type="match status" value="1"/>
</dbReference>
<protein>
    <submittedName>
        <fullName evidence="2">VOC family protein</fullName>
    </submittedName>
</protein>
<organism evidence="2 3">
    <name type="scientific">Sphingomonas gilva</name>
    <dbReference type="NCBI Taxonomy" id="2305907"/>
    <lineage>
        <taxon>Bacteria</taxon>
        <taxon>Pseudomonadati</taxon>
        <taxon>Pseudomonadota</taxon>
        <taxon>Alphaproteobacteria</taxon>
        <taxon>Sphingomonadales</taxon>
        <taxon>Sphingomonadaceae</taxon>
        <taxon>Sphingomonas</taxon>
    </lineage>
</organism>
<dbReference type="RefSeq" id="WP_118865076.1">
    <property type="nucleotide sequence ID" value="NZ_QWLV01000009.1"/>
</dbReference>
<dbReference type="OrthoDB" id="9798430at2"/>
<comment type="caution">
    <text evidence="2">The sequence shown here is derived from an EMBL/GenBank/DDBJ whole genome shotgun (WGS) entry which is preliminary data.</text>
</comment>
<keyword evidence="3" id="KW-1185">Reference proteome</keyword>
<dbReference type="InterPro" id="IPR037523">
    <property type="entry name" value="VOC_core"/>
</dbReference>
<gene>
    <name evidence="2" type="ORF">D1610_15325</name>
</gene>
<dbReference type="Proteomes" id="UP000266693">
    <property type="component" value="Unassembled WGS sequence"/>
</dbReference>
<dbReference type="PROSITE" id="PS51819">
    <property type="entry name" value="VOC"/>
    <property type="match status" value="1"/>
</dbReference>
<evidence type="ECO:0000313" key="2">
    <source>
        <dbReference type="EMBL" id="RHW16470.1"/>
    </source>
</evidence>
<feature type="domain" description="VOC" evidence="1">
    <location>
        <begin position="1"/>
        <end position="121"/>
    </location>
</feature>
<name>A0A396RJY7_9SPHN</name>
<accession>A0A396RJY7</accession>
<evidence type="ECO:0000259" key="1">
    <source>
        <dbReference type="PROSITE" id="PS51819"/>
    </source>
</evidence>
<dbReference type="Gene3D" id="3.10.180.10">
    <property type="entry name" value="2,3-Dihydroxybiphenyl 1,2-Dioxygenase, domain 1"/>
    <property type="match status" value="1"/>
</dbReference>
<dbReference type="Pfam" id="PF00903">
    <property type="entry name" value="Glyoxalase"/>
    <property type="match status" value="1"/>
</dbReference>
<proteinExistence type="predicted"/>
<dbReference type="InterPro" id="IPR029068">
    <property type="entry name" value="Glyas_Bleomycin-R_OHBP_Dase"/>
</dbReference>
<dbReference type="InterPro" id="IPR004360">
    <property type="entry name" value="Glyas_Fos-R_dOase_dom"/>
</dbReference>
<reference evidence="2 3" key="1">
    <citation type="submission" date="2018-08" db="EMBL/GenBank/DDBJ databases">
        <title>The multiple taxonomic identification of Sphingomonas gilva.</title>
        <authorList>
            <person name="Zhu D."/>
            <person name="Zheng S."/>
        </authorList>
    </citation>
    <scope>NUCLEOTIDE SEQUENCE [LARGE SCALE GENOMIC DNA]</scope>
    <source>
        <strain evidence="2 3">ZDH117</strain>
    </source>
</reference>
<dbReference type="SUPFAM" id="SSF54593">
    <property type="entry name" value="Glyoxalase/Bleomycin resistance protein/Dihydroxybiphenyl dioxygenase"/>
    <property type="match status" value="1"/>
</dbReference>
<dbReference type="AlphaFoldDB" id="A0A396RJY7"/>
<dbReference type="PANTHER" id="PTHR36503:SF1">
    <property type="entry name" value="BLR2520 PROTEIN"/>
    <property type="match status" value="1"/>
</dbReference>
<dbReference type="EMBL" id="QWLV01000009">
    <property type="protein sequence ID" value="RHW16470.1"/>
    <property type="molecule type" value="Genomic_DNA"/>
</dbReference>
<sequence length="136" mass="14875">MSVITLGIADLGRSRRFYAEGFGWASIFENEEIAFYQMNGFVLGTWLQGGLEGDMQVAGLRRPGAFALAHNVGGKEEVQVLIDRLAGAGGRILRKGDAPPHGGFRGYVADPDDHAWEIAWNPAWRIDERGLVTFGI</sequence>
<evidence type="ECO:0000313" key="3">
    <source>
        <dbReference type="Proteomes" id="UP000266693"/>
    </source>
</evidence>